<dbReference type="InterPro" id="IPR023214">
    <property type="entry name" value="HAD_sf"/>
</dbReference>
<dbReference type="Proteomes" id="UP001224661">
    <property type="component" value="Unassembled WGS sequence"/>
</dbReference>
<feature type="region of interest" description="Disordered" evidence="1">
    <location>
        <begin position="1"/>
        <end position="30"/>
    </location>
</feature>
<dbReference type="EMBL" id="JASCIR010000026">
    <property type="protein sequence ID" value="MDI3389332.1"/>
    <property type="molecule type" value="Genomic_DNA"/>
</dbReference>
<reference evidence="2 3" key="1">
    <citation type="submission" date="2023-05" db="EMBL/GenBank/DDBJ databases">
        <title>Draft genome sequence of Streptomyces sp. B-S-A8 isolated from a cave soil in Thailand.</title>
        <authorList>
            <person name="Chamroensaksri N."/>
            <person name="Muangham S."/>
        </authorList>
    </citation>
    <scope>NUCLEOTIDE SEQUENCE [LARGE SCALE GENOMIC DNA]</scope>
    <source>
        <strain evidence="2 3">B-S-A8</strain>
    </source>
</reference>
<protein>
    <submittedName>
        <fullName evidence="2">HAD hydrolase family protein</fullName>
    </submittedName>
</protein>
<evidence type="ECO:0000313" key="2">
    <source>
        <dbReference type="EMBL" id="MDI3389332.1"/>
    </source>
</evidence>
<dbReference type="RefSeq" id="WP_282515796.1">
    <property type="nucleotide sequence ID" value="NZ_JASCIR010000026.1"/>
</dbReference>
<comment type="caution">
    <text evidence="2">The sequence shown here is derived from an EMBL/GenBank/DDBJ whole genome shotgun (WGS) entry which is preliminary data.</text>
</comment>
<evidence type="ECO:0000313" key="3">
    <source>
        <dbReference type="Proteomes" id="UP001224661"/>
    </source>
</evidence>
<proteinExistence type="predicted"/>
<dbReference type="Pfam" id="PF08282">
    <property type="entry name" value="Hydrolase_3"/>
    <property type="match status" value="1"/>
</dbReference>
<organism evidence="2 3">
    <name type="scientific">Streptomyces solicavernae</name>
    <dbReference type="NCBI Taxonomy" id="3043614"/>
    <lineage>
        <taxon>Bacteria</taxon>
        <taxon>Bacillati</taxon>
        <taxon>Actinomycetota</taxon>
        <taxon>Actinomycetes</taxon>
        <taxon>Kitasatosporales</taxon>
        <taxon>Streptomycetaceae</taxon>
        <taxon>Streptomyces</taxon>
    </lineage>
</organism>
<sequence length="106" mass="11597">MALRSVPVRRRSARPSQRPPVGAGRPRTHRPWRQARPLDWILGQTGLGRQDVLAFGDGENDLALLRAAGYGAATANARLPLRDIADEIVPGNDEDGVAQCLEARFF</sequence>
<dbReference type="SUPFAM" id="SSF56784">
    <property type="entry name" value="HAD-like"/>
    <property type="match status" value="1"/>
</dbReference>
<evidence type="ECO:0000256" key="1">
    <source>
        <dbReference type="SAM" id="MobiDB-lite"/>
    </source>
</evidence>
<dbReference type="InterPro" id="IPR036412">
    <property type="entry name" value="HAD-like_sf"/>
</dbReference>
<dbReference type="Gene3D" id="3.40.50.1000">
    <property type="entry name" value="HAD superfamily/HAD-like"/>
    <property type="match status" value="1"/>
</dbReference>
<keyword evidence="2" id="KW-0378">Hydrolase</keyword>
<dbReference type="GO" id="GO:0016787">
    <property type="term" value="F:hydrolase activity"/>
    <property type="evidence" value="ECO:0007669"/>
    <property type="project" value="UniProtKB-KW"/>
</dbReference>
<dbReference type="PANTHER" id="PTHR10000">
    <property type="entry name" value="PHOSPHOSERINE PHOSPHATASE"/>
    <property type="match status" value="1"/>
</dbReference>
<dbReference type="PANTHER" id="PTHR10000:SF8">
    <property type="entry name" value="HAD SUPERFAMILY HYDROLASE-LIKE, TYPE 3"/>
    <property type="match status" value="1"/>
</dbReference>
<name>A0ABT6RY51_9ACTN</name>
<gene>
    <name evidence="2" type="ORF">QIS99_24485</name>
</gene>
<keyword evidence="3" id="KW-1185">Reference proteome</keyword>
<accession>A0ABT6RY51</accession>